<evidence type="ECO:0000313" key="1">
    <source>
        <dbReference type="EMBL" id="CDY46797.1"/>
    </source>
</evidence>
<dbReference type="STRING" id="3708.A0A078I9I1"/>
<dbReference type="Proteomes" id="UP000028999">
    <property type="component" value="Unassembled WGS sequence"/>
</dbReference>
<keyword evidence="2" id="KW-1185">Reference proteome</keyword>
<proteinExistence type="predicted"/>
<dbReference type="PaxDb" id="3708-A0A078I9I1"/>
<protein>
    <submittedName>
        <fullName evidence="1">BnaC02g43050D protein</fullName>
    </submittedName>
</protein>
<sequence>MITGVNLNAVVADALRHGGWIFERSRSRNPIISFLRESLPASQPIIELGEDDQQHLFFDCVFSRQMWSHFVDRLRISPPAQFESGLRWLKNPSRDKNVKLIVRLLYQACLYLIWRERNSRIHSGNTRQPGALIPDIKQLIRLRLDPLSRAQVLKQGEISVLSAWFVVF</sequence>
<organism evidence="1 2">
    <name type="scientific">Brassica napus</name>
    <name type="common">Rape</name>
    <dbReference type="NCBI Taxonomy" id="3708"/>
    <lineage>
        <taxon>Eukaryota</taxon>
        <taxon>Viridiplantae</taxon>
        <taxon>Streptophyta</taxon>
        <taxon>Embryophyta</taxon>
        <taxon>Tracheophyta</taxon>
        <taxon>Spermatophyta</taxon>
        <taxon>Magnoliopsida</taxon>
        <taxon>eudicotyledons</taxon>
        <taxon>Gunneridae</taxon>
        <taxon>Pentapetalae</taxon>
        <taxon>rosids</taxon>
        <taxon>malvids</taxon>
        <taxon>Brassicales</taxon>
        <taxon>Brassicaceae</taxon>
        <taxon>Brassiceae</taxon>
        <taxon>Brassica</taxon>
    </lineage>
</organism>
<reference evidence="1 2" key="1">
    <citation type="journal article" date="2014" name="Science">
        <title>Plant genetics. Early allopolyploid evolution in the post-Neolithic Brassica napus oilseed genome.</title>
        <authorList>
            <person name="Chalhoub B."/>
            <person name="Denoeud F."/>
            <person name="Liu S."/>
            <person name="Parkin I.A."/>
            <person name="Tang H."/>
            <person name="Wang X."/>
            <person name="Chiquet J."/>
            <person name="Belcram H."/>
            <person name="Tong C."/>
            <person name="Samans B."/>
            <person name="Correa M."/>
            <person name="Da Silva C."/>
            <person name="Just J."/>
            <person name="Falentin C."/>
            <person name="Koh C.S."/>
            <person name="Le Clainche I."/>
            <person name="Bernard M."/>
            <person name="Bento P."/>
            <person name="Noel B."/>
            <person name="Labadie K."/>
            <person name="Alberti A."/>
            <person name="Charles M."/>
            <person name="Arnaud D."/>
            <person name="Guo H."/>
            <person name="Daviaud C."/>
            <person name="Alamery S."/>
            <person name="Jabbari K."/>
            <person name="Zhao M."/>
            <person name="Edger P.P."/>
            <person name="Chelaifa H."/>
            <person name="Tack D."/>
            <person name="Lassalle G."/>
            <person name="Mestiri I."/>
            <person name="Schnel N."/>
            <person name="Le Paslier M.C."/>
            <person name="Fan G."/>
            <person name="Renault V."/>
            <person name="Bayer P.E."/>
            <person name="Golicz A.A."/>
            <person name="Manoli S."/>
            <person name="Lee T.H."/>
            <person name="Thi V.H."/>
            <person name="Chalabi S."/>
            <person name="Hu Q."/>
            <person name="Fan C."/>
            <person name="Tollenaere R."/>
            <person name="Lu Y."/>
            <person name="Battail C."/>
            <person name="Shen J."/>
            <person name="Sidebottom C.H."/>
            <person name="Wang X."/>
            <person name="Canaguier A."/>
            <person name="Chauveau A."/>
            <person name="Berard A."/>
            <person name="Deniot G."/>
            <person name="Guan M."/>
            <person name="Liu Z."/>
            <person name="Sun F."/>
            <person name="Lim Y.P."/>
            <person name="Lyons E."/>
            <person name="Town C.D."/>
            <person name="Bancroft I."/>
            <person name="Wang X."/>
            <person name="Meng J."/>
            <person name="Ma J."/>
            <person name="Pires J.C."/>
            <person name="King G.J."/>
            <person name="Brunel D."/>
            <person name="Delourme R."/>
            <person name="Renard M."/>
            <person name="Aury J.M."/>
            <person name="Adams K.L."/>
            <person name="Batley J."/>
            <person name="Snowdon R.J."/>
            <person name="Tost J."/>
            <person name="Edwards D."/>
            <person name="Zhou Y."/>
            <person name="Hua W."/>
            <person name="Sharpe A.G."/>
            <person name="Paterson A.H."/>
            <person name="Guan C."/>
            <person name="Wincker P."/>
        </authorList>
    </citation>
    <scope>NUCLEOTIDE SEQUENCE [LARGE SCALE GENOMIC DNA]</scope>
    <source>
        <strain evidence="2">cv. Darmor-bzh</strain>
    </source>
</reference>
<dbReference type="AlphaFoldDB" id="A0A078I9I1"/>
<accession>A0A078I9I1</accession>
<evidence type="ECO:0000313" key="2">
    <source>
        <dbReference type="Proteomes" id="UP000028999"/>
    </source>
</evidence>
<gene>
    <name evidence="1" type="primary">BnaC02g43050D</name>
    <name evidence="1" type="ORF">GSBRNA2T00086228001</name>
</gene>
<dbReference type="EMBL" id="LK032686">
    <property type="protein sequence ID" value="CDY46797.1"/>
    <property type="molecule type" value="Genomic_DNA"/>
</dbReference>
<dbReference type="Gramene" id="CDY46797">
    <property type="protein sequence ID" value="CDY46797"/>
    <property type="gene ID" value="GSBRNA2T00086228001"/>
</dbReference>
<name>A0A078I9I1_BRANA</name>